<dbReference type="Gene3D" id="3.10.129.10">
    <property type="entry name" value="Hotdog Thioesterase"/>
    <property type="match status" value="1"/>
</dbReference>
<dbReference type="PANTHER" id="PTHR43664">
    <property type="entry name" value="MONOAMINE OXIDASE-RELATED"/>
    <property type="match status" value="1"/>
</dbReference>
<dbReference type="Pfam" id="PF01575">
    <property type="entry name" value="MaoC_dehydratas"/>
    <property type="match status" value="1"/>
</dbReference>
<dbReference type="InterPro" id="IPR052342">
    <property type="entry name" value="MCH/BMMD"/>
</dbReference>
<organism evidence="3">
    <name type="scientific">uncultured Solirubrobacteraceae bacterium</name>
    <dbReference type="NCBI Taxonomy" id="1162706"/>
    <lineage>
        <taxon>Bacteria</taxon>
        <taxon>Bacillati</taxon>
        <taxon>Actinomycetota</taxon>
        <taxon>Thermoleophilia</taxon>
        <taxon>Solirubrobacterales</taxon>
        <taxon>Solirubrobacteraceae</taxon>
        <taxon>environmental samples</taxon>
    </lineage>
</organism>
<proteinExistence type="inferred from homology"/>
<reference evidence="3" key="1">
    <citation type="submission" date="2020-02" db="EMBL/GenBank/DDBJ databases">
        <authorList>
            <person name="Meier V. D."/>
        </authorList>
    </citation>
    <scope>NUCLEOTIDE SEQUENCE</scope>
    <source>
        <strain evidence="3">AVDCRST_MAG13</strain>
    </source>
</reference>
<comment type="similarity">
    <text evidence="1">Belongs to the enoyl-CoA hydratase/isomerase family.</text>
</comment>
<dbReference type="InterPro" id="IPR029069">
    <property type="entry name" value="HotDog_dom_sf"/>
</dbReference>
<dbReference type="PANTHER" id="PTHR43664:SF1">
    <property type="entry name" value="BETA-METHYLMALYL-COA DEHYDRATASE"/>
    <property type="match status" value="1"/>
</dbReference>
<dbReference type="SUPFAM" id="SSF54637">
    <property type="entry name" value="Thioesterase/thiol ester dehydrase-isomerase"/>
    <property type="match status" value="1"/>
</dbReference>
<accession>A0A6J4RD46</accession>
<name>A0A6J4RD46_9ACTN</name>
<evidence type="ECO:0000313" key="3">
    <source>
        <dbReference type="EMBL" id="CAA9470710.1"/>
    </source>
</evidence>
<feature type="domain" description="MaoC-like" evidence="2">
    <location>
        <begin position="18"/>
        <end position="113"/>
    </location>
</feature>
<protein>
    <recommendedName>
        <fullName evidence="2">MaoC-like domain-containing protein</fullName>
    </recommendedName>
</protein>
<dbReference type="InterPro" id="IPR002539">
    <property type="entry name" value="MaoC-like_dom"/>
</dbReference>
<dbReference type="AlphaFoldDB" id="A0A6J4RD46"/>
<evidence type="ECO:0000259" key="2">
    <source>
        <dbReference type="Pfam" id="PF01575"/>
    </source>
</evidence>
<dbReference type="EMBL" id="CADCVO010000068">
    <property type="protein sequence ID" value="CAA9470710.1"/>
    <property type="molecule type" value="Genomic_DNA"/>
</dbReference>
<sequence>MSGGELWSAPFEALEEGASFTTRGRTVTEADVVGFAALTGDWHPQHTDAVWAGASAFGERIAHGMLLISFAVGLVPFDPGRVVALRRITDVVFKRPVLLGDTIRVEGRISSLKPITEEAGLVAWSWKVVRADGKPACLAQVEVLWSRDGAPQPAAAAAAAAGASA</sequence>
<gene>
    <name evidence="3" type="ORF">AVDCRST_MAG13-451</name>
</gene>
<evidence type="ECO:0000256" key="1">
    <source>
        <dbReference type="ARBA" id="ARBA00005254"/>
    </source>
</evidence>